<dbReference type="InterPro" id="IPR019595">
    <property type="entry name" value="DUF2470"/>
</dbReference>
<dbReference type="EMBL" id="JABBNT010000003">
    <property type="protein sequence ID" value="NMM44860.1"/>
    <property type="molecule type" value="Genomic_DNA"/>
</dbReference>
<comment type="caution">
    <text evidence="3">The sequence shown here is derived from an EMBL/GenBank/DDBJ whole genome shotgun (WGS) entry which is preliminary data.</text>
</comment>
<dbReference type="Pfam" id="PF10615">
    <property type="entry name" value="DUF2470"/>
    <property type="match status" value="1"/>
</dbReference>
<dbReference type="PANTHER" id="PTHR13343:SF17">
    <property type="entry name" value="CELLULAR REPRESSOR OF E1A-STIMULATED GENES, ISOFORM A"/>
    <property type="match status" value="1"/>
</dbReference>
<dbReference type="Gene3D" id="2.30.110.10">
    <property type="entry name" value="Electron Transport, Fmn-binding Protein, Chain A"/>
    <property type="match status" value="1"/>
</dbReference>
<evidence type="ECO:0000259" key="2">
    <source>
        <dbReference type="Pfam" id="PF13883"/>
    </source>
</evidence>
<dbReference type="InterPro" id="IPR012349">
    <property type="entry name" value="Split_barrel_FMN-bd"/>
</dbReference>
<protein>
    <submittedName>
        <fullName evidence="3">DUF2470 domain-containing protein</fullName>
    </submittedName>
</protein>
<sequence length="239" mass="25770">MSASTPETTCRHLLRTADKAVLSTILAETGEPYGSLVLIAATMRGEVLMLLSDLADHTKNLKADNRASILVDGTAGLDDPLTGARASLHGTVERVDDPALIDRYVRRHPSAALYRGFKDFNLYRLTPEKAHLVAGFGRIHWAKGDGLLYVGDTDALAAAEAGIIDHMNDDHLDAIQLYAHRLLGLDGPGWRMTGVDPEGCDLRRGGAVARLAFDTPMATSDAVRAELVRLVKKARNPAP</sequence>
<keyword evidence="4" id="KW-1185">Reference proteome</keyword>
<evidence type="ECO:0000313" key="4">
    <source>
        <dbReference type="Proteomes" id="UP000539372"/>
    </source>
</evidence>
<dbReference type="InterPro" id="IPR055343">
    <property type="entry name" value="CREG_beta-barrel"/>
</dbReference>
<reference evidence="3 4" key="1">
    <citation type="submission" date="2020-04" db="EMBL/GenBank/DDBJ databases">
        <title>Rhodospirillaceae bacterium KN72 isolated from deep sea.</title>
        <authorList>
            <person name="Zhang D.-C."/>
        </authorList>
    </citation>
    <scope>NUCLEOTIDE SEQUENCE [LARGE SCALE GENOMIC DNA]</scope>
    <source>
        <strain evidence="3 4">KN72</strain>
    </source>
</reference>
<dbReference type="Gene3D" id="3.20.180.10">
    <property type="entry name" value="PNP-oxidase-like"/>
    <property type="match status" value="1"/>
</dbReference>
<gene>
    <name evidence="3" type="ORF">HH303_10260</name>
</gene>
<dbReference type="Pfam" id="PF13883">
    <property type="entry name" value="CREG_beta-barrel"/>
    <property type="match status" value="1"/>
</dbReference>
<dbReference type="GO" id="GO:0005737">
    <property type="term" value="C:cytoplasm"/>
    <property type="evidence" value="ECO:0007669"/>
    <property type="project" value="UniProtKB-ARBA"/>
</dbReference>
<evidence type="ECO:0000259" key="1">
    <source>
        <dbReference type="Pfam" id="PF10615"/>
    </source>
</evidence>
<dbReference type="SUPFAM" id="SSF50475">
    <property type="entry name" value="FMN-binding split barrel"/>
    <property type="match status" value="1"/>
</dbReference>
<feature type="domain" description="DUF2470" evidence="1">
    <location>
        <begin position="160"/>
        <end position="230"/>
    </location>
</feature>
<evidence type="ECO:0000313" key="3">
    <source>
        <dbReference type="EMBL" id="NMM44860.1"/>
    </source>
</evidence>
<accession>A0A7Y0E083</accession>
<dbReference type="PANTHER" id="PTHR13343">
    <property type="entry name" value="CREG1 PROTEIN"/>
    <property type="match status" value="1"/>
</dbReference>
<organism evidence="3 4">
    <name type="scientific">Pacificispira spongiicola</name>
    <dbReference type="NCBI Taxonomy" id="2729598"/>
    <lineage>
        <taxon>Bacteria</taxon>
        <taxon>Pseudomonadati</taxon>
        <taxon>Pseudomonadota</taxon>
        <taxon>Alphaproteobacteria</taxon>
        <taxon>Rhodospirillales</taxon>
        <taxon>Rhodospirillaceae</taxon>
        <taxon>Pacificispira</taxon>
    </lineage>
</organism>
<dbReference type="RefSeq" id="WP_169625249.1">
    <property type="nucleotide sequence ID" value="NZ_JABBNT010000003.1"/>
</dbReference>
<proteinExistence type="predicted"/>
<name>A0A7Y0E083_9PROT</name>
<dbReference type="AlphaFoldDB" id="A0A7Y0E083"/>
<dbReference type="Proteomes" id="UP000539372">
    <property type="component" value="Unassembled WGS sequence"/>
</dbReference>
<feature type="domain" description="CREG-like beta-barrel" evidence="2">
    <location>
        <begin position="9"/>
        <end position="141"/>
    </location>
</feature>
<dbReference type="InterPro" id="IPR037119">
    <property type="entry name" value="Haem_oxidase_HugZ-like_sf"/>
</dbReference>